<dbReference type="CDD" id="cd00051">
    <property type="entry name" value="EFh"/>
    <property type="match status" value="1"/>
</dbReference>
<evidence type="ECO:0000256" key="7">
    <source>
        <dbReference type="ARBA" id="ARBA00022840"/>
    </source>
</evidence>
<evidence type="ECO:0000256" key="2">
    <source>
        <dbReference type="ARBA" id="ARBA00022527"/>
    </source>
</evidence>
<keyword evidence="4 9" id="KW-0547">Nucleotide-binding</keyword>
<feature type="region of interest" description="Disordered" evidence="10">
    <location>
        <begin position="1"/>
        <end position="99"/>
    </location>
</feature>
<feature type="compositionally biased region" description="Polar residues" evidence="10">
    <location>
        <begin position="784"/>
        <end position="797"/>
    </location>
</feature>
<dbReference type="InterPro" id="IPR000719">
    <property type="entry name" value="Prot_kinase_dom"/>
</dbReference>
<keyword evidence="5 13" id="KW-0418">Kinase</keyword>
<comment type="similarity">
    <text evidence="8">Belongs to the protein kinase superfamily. Ser/Thr protein kinase family. CDPK subfamily.</text>
</comment>
<keyword evidence="2" id="KW-0723">Serine/threonine-protein kinase</keyword>
<evidence type="ECO:0000256" key="5">
    <source>
        <dbReference type="ARBA" id="ARBA00022777"/>
    </source>
</evidence>
<feature type="binding site" evidence="9">
    <location>
        <position position="202"/>
    </location>
    <ligand>
        <name>ATP</name>
        <dbReference type="ChEBI" id="CHEBI:30616"/>
    </ligand>
</feature>
<dbReference type="Pfam" id="PF13202">
    <property type="entry name" value="EF-hand_5"/>
    <property type="match status" value="1"/>
</dbReference>
<dbReference type="InterPro" id="IPR011009">
    <property type="entry name" value="Kinase-like_dom_sf"/>
</dbReference>
<dbReference type="PROSITE" id="PS50222">
    <property type="entry name" value="EF_HAND_2"/>
    <property type="match status" value="2"/>
</dbReference>
<feature type="domain" description="Protein kinase" evidence="11">
    <location>
        <begin position="173"/>
        <end position="521"/>
    </location>
</feature>
<feature type="region of interest" description="Disordered" evidence="10">
    <location>
        <begin position="229"/>
        <end position="275"/>
    </location>
</feature>
<evidence type="ECO:0000259" key="12">
    <source>
        <dbReference type="PROSITE" id="PS50222"/>
    </source>
</evidence>
<dbReference type="InterPro" id="IPR050205">
    <property type="entry name" value="CDPK_Ser/Thr_kinases"/>
</dbReference>
<dbReference type="InterPro" id="IPR008271">
    <property type="entry name" value="Ser/Thr_kinase_AS"/>
</dbReference>
<accession>A0ABR1FSI4</accession>
<dbReference type="PROSITE" id="PS00108">
    <property type="entry name" value="PROTEIN_KINASE_ST"/>
    <property type="match status" value="1"/>
</dbReference>
<dbReference type="Proteomes" id="UP001363151">
    <property type="component" value="Unassembled WGS sequence"/>
</dbReference>
<dbReference type="SMART" id="SM00220">
    <property type="entry name" value="S_TKc"/>
    <property type="match status" value="1"/>
</dbReference>
<keyword evidence="7 9" id="KW-0067">ATP-binding</keyword>
<evidence type="ECO:0000256" key="3">
    <source>
        <dbReference type="ARBA" id="ARBA00022679"/>
    </source>
</evidence>
<evidence type="ECO:0000256" key="4">
    <source>
        <dbReference type="ARBA" id="ARBA00022741"/>
    </source>
</evidence>
<dbReference type="Pfam" id="PF00069">
    <property type="entry name" value="Pkinase"/>
    <property type="match status" value="2"/>
</dbReference>
<protein>
    <submittedName>
        <fullName evidence="13">Protein serine/threonine kinase</fullName>
    </submittedName>
</protein>
<feature type="domain" description="EF-hand" evidence="12">
    <location>
        <begin position="688"/>
        <end position="723"/>
    </location>
</feature>
<reference evidence="13 14" key="1">
    <citation type="submission" date="2024-03" db="EMBL/GenBank/DDBJ databases">
        <title>Aureococcus anophagefferens CCMP1851 and Kratosvirus quantuckense: Draft genome of a second virus-susceptible host strain in the model system.</title>
        <authorList>
            <person name="Chase E."/>
            <person name="Truchon A.R."/>
            <person name="Schepens W."/>
            <person name="Wilhelm S.W."/>
        </authorList>
    </citation>
    <scope>NUCLEOTIDE SEQUENCE [LARGE SCALE GENOMIC DNA]</scope>
    <source>
        <strain evidence="13 14">CCMP1851</strain>
    </source>
</reference>
<evidence type="ECO:0000313" key="14">
    <source>
        <dbReference type="Proteomes" id="UP001363151"/>
    </source>
</evidence>
<dbReference type="InterPro" id="IPR002048">
    <property type="entry name" value="EF_hand_dom"/>
</dbReference>
<dbReference type="SMART" id="SM00054">
    <property type="entry name" value="EFh"/>
    <property type="match status" value="3"/>
</dbReference>
<dbReference type="Gene3D" id="1.10.510.10">
    <property type="entry name" value="Transferase(Phosphotransferase) domain 1"/>
    <property type="match status" value="1"/>
</dbReference>
<feature type="region of interest" description="Disordered" evidence="10">
    <location>
        <begin position="720"/>
        <end position="809"/>
    </location>
</feature>
<dbReference type="EMBL" id="JBBJCI010000251">
    <property type="protein sequence ID" value="KAK7237412.1"/>
    <property type="molecule type" value="Genomic_DNA"/>
</dbReference>
<dbReference type="SUPFAM" id="SSF47473">
    <property type="entry name" value="EF-hand"/>
    <property type="match status" value="1"/>
</dbReference>
<evidence type="ECO:0000259" key="11">
    <source>
        <dbReference type="PROSITE" id="PS50011"/>
    </source>
</evidence>
<dbReference type="GO" id="GO:0016301">
    <property type="term" value="F:kinase activity"/>
    <property type="evidence" value="ECO:0007669"/>
    <property type="project" value="UniProtKB-KW"/>
</dbReference>
<evidence type="ECO:0000313" key="13">
    <source>
        <dbReference type="EMBL" id="KAK7237412.1"/>
    </source>
</evidence>
<feature type="compositionally biased region" description="Basic and acidic residues" evidence="10">
    <location>
        <begin position="26"/>
        <end position="57"/>
    </location>
</feature>
<dbReference type="SUPFAM" id="SSF56112">
    <property type="entry name" value="Protein kinase-like (PK-like)"/>
    <property type="match status" value="1"/>
</dbReference>
<proteinExistence type="inferred from homology"/>
<name>A0ABR1FSI4_AURAN</name>
<dbReference type="InterPro" id="IPR017441">
    <property type="entry name" value="Protein_kinase_ATP_BS"/>
</dbReference>
<dbReference type="InterPro" id="IPR011992">
    <property type="entry name" value="EF-hand-dom_pair"/>
</dbReference>
<evidence type="ECO:0000256" key="6">
    <source>
        <dbReference type="ARBA" id="ARBA00022837"/>
    </source>
</evidence>
<dbReference type="InterPro" id="IPR018247">
    <property type="entry name" value="EF_Hand_1_Ca_BS"/>
</dbReference>
<dbReference type="PROSITE" id="PS00107">
    <property type="entry name" value="PROTEIN_KINASE_ATP"/>
    <property type="match status" value="1"/>
</dbReference>
<dbReference type="Pfam" id="PF13499">
    <property type="entry name" value="EF-hand_7"/>
    <property type="match status" value="1"/>
</dbReference>
<sequence length="809" mass="87664">MLPCSRIKKRAGQKVRRDRAPIVLAAEERVRQREAVGPRRAGPGDREAAARDDELRAATRRRSAGRMSSFFEPATPVDGAREVRTPGTPVESPPEPAENSAMDSIYEFMSGLLGLGGAGGDGGRAPAARGEPLERSTTRMRDALLARNKSVKSGPRRQRRDTELLKIPLKSVYDVREKIGNGSYGTVCRCWHVGSGAECAVKTVRRSHAGDGGAGGTTMYADLKEAAQAKRSLTPRPPGRDLGAASDGDGTPSGTQLNGKPRDGAGGKGTAGPRSAAEIDAALQKEIEILTNMHHPHIIELFDVFDDAPNDAVHIVMPLCRGGELFGRIGGGFSEVDAAVYSQQMLSALEYLHSQGIVHRDLKPENFMFLTEDEDSDLVLIDFGVSTFFRRGKPLDAALGTVYYAAAKESEIPNFKGSYLGRFPLVYYTAPEVFDGEYDEKCDVWSIGIIIYMLLAGHAPFEDAKHREYKIVSAIRNKPPPFKDREWAGASPEAIAFLKRLLVKDPARRPGVTEALGDAWFKVENVSALVAYGEDIVLRLGRFQQMNAMKKVAHQMIATELTEAEIGHLQQQFRLLDTDGDGVITVGELMTAIAEIEATDSAGSSKALLRGLEASLSDSAHEDDAVLDIDEFIAATFRRHQGRKQKYSTRLQCHHTLLKEDSLKAAYEKFDVKGTGTITVEDLELAFGSKKHAQEVFDLVDANGDGEISFDEFREMMGLSPNEVSDAPHGGGHGPAGPAVGTTSRPRAQSAHARIKEHAAHERRKSIEAGKATPPRPSLASIKSAGSNSPAWNSSTGLDVEDPRGERLG</sequence>
<dbReference type="Gene3D" id="3.30.200.20">
    <property type="entry name" value="Phosphorylase Kinase, domain 1"/>
    <property type="match status" value="2"/>
</dbReference>
<feature type="compositionally biased region" description="Basic and acidic residues" evidence="10">
    <location>
        <begin position="131"/>
        <end position="144"/>
    </location>
</feature>
<feature type="compositionally biased region" description="Basic and acidic residues" evidence="10">
    <location>
        <begin position="754"/>
        <end position="768"/>
    </location>
</feature>
<dbReference type="PROSITE" id="PS00018">
    <property type="entry name" value="EF_HAND_1"/>
    <property type="match status" value="2"/>
</dbReference>
<organism evidence="13 14">
    <name type="scientific">Aureococcus anophagefferens</name>
    <name type="common">Harmful bloom alga</name>
    <dbReference type="NCBI Taxonomy" id="44056"/>
    <lineage>
        <taxon>Eukaryota</taxon>
        <taxon>Sar</taxon>
        <taxon>Stramenopiles</taxon>
        <taxon>Ochrophyta</taxon>
        <taxon>Pelagophyceae</taxon>
        <taxon>Pelagomonadales</taxon>
        <taxon>Pelagomonadaceae</taxon>
        <taxon>Aureococcus</taxon>
    </lineage>
</organism>
<dbReference type="Gene3D" id="1.10.238.10">
    <property type="entry name" value="EF-hand"/>
    <property type="match status" value="2"/>
</dbReference>
<keyword evidence="14" id="KW-1185">Reference proteome</keyword>
<feature type="domain" description="EF-hand" evidence="12">
    <location>
        <begin position="564"/>
        <end position="599"/>
    </location>
</feature>
<feature type="region of interest" description="Disordered" evidence="10">
    <location>
        <begin position="117"/>
        <end position="159"/>
    </location>
</feature>
<dbReference type="PANTHER" id="PTHR24349">
    <property type="entry name" value="SERINE/THREONINE-PROTEIN KINASE"/>
    <property type="match status" value="1"/>
</dbReference>
<gene>
    <name evidence="13" type="ORF">SO694_000950123</name>
</gene>
<feature type="compositionally biased region" description="Basic residues" evidence="10">
    <location>
        <begin position="1"/>
        <end position="17"/>
    </location>
</feature>
<evidence type="ECO:0000256" key="10">
    <source>
        <dbReference type="SAM" id="MobiDB-lite"/>
    </source>
</evidence>
<keyword evidence="3" id="KW-0808">Transferase</keyword>
<keyword evidence="6" id="KW-0106">Calcium</keyword>
<evidence type="ECO:0000256" key="8">
    <source>
        <dbReference type="ARBA" id="ARBA00024334"/>
    </source>
</evidence>
<evidence type="ECO:0000256" key="1">
    <source>
        <dbReference type="ARBA" id="ARBA00001946"/>
    </source>
</evidence>
<evidence type="ECO:0000256" key="9">
    <source>
        <dbReference type="PROSITE-ProRule" id="PRU10141"/>
    </source>
</evidence>
<comment type="caution">
    <text evidence="13">The sequence shown here is derived from an EMBL/GenBank/DDBJ whole genome shotgun (WGS) entry which is preliminary data.</text>
</comment>
<dbReference type="PROSITE" id="PS50011">
    <property type="entry name" value="PROTEIN_KINASE_DOM"/>
    <property type="match status" value="1"/>
</dbReference>
<comment type="cofactor">
    <cofactor evidence="1">
        <name>Mg(2+)</name>
        <dbReference type="ChEBI" id="CHEBI:18420"/>
    </cofactor>
</comment>